<dbReference type="HOGENOM" id="CLU_875055_0_0_1"/>
<evidence type="ECO:0000256" key="2">
    <source>
        <dbReference type="SAM" id="Phobius"/>
    </source>
</evidence>
<feature type="compositionally biased region" description="Basic and acidic residues" evidence="1">
    <location>
        <begin position="282"/>
        <end position="292"/>
    </location>
</feature>
<reference evidence="3 5" key="2">
    <citation type="journal article" date="2013" name="Nature">
        <title>Insights into bilaterian evolution from three spiralian genomes.</title>
        <authorList>
            <person name="Simakov O."/>
            <person name="Marletaz F."/>
            <person name="Cho S.J."/>
            <person name="Edsinger-Gonzales E."/>
            <person name="Havlak P."/>
            <person name="Hellsten U."/>
            <person name="Kuo D.H."/>
            <person name="Larsson T."/>
            <person name="Lv J."/>
            <person name="Arendt D."/>
            <person name="Savage R."/>
            <person name="Osoegawa K."/>
            <person name="de Jong P."/>
            <person name="Grimwood J."/>
            <person name="Chapman J.A."/>
            <person name="Shapiro H."/>
            <person name="Aerts A."/>
            <person name="Otillar R.P."/>
            <person name="Terry A.Y."/>
            <person name="Boore J.L."/>
            <person name="Grigoriev I.V."/>
            <person name="Lindberg D.R."/>
            <person name="Seaver E.C."/>
            <person name="Weisblat D.A."/>
            <person name="Putnam N.H."/>
            <person name="Rokhsar D.S."/>
        </authorList>
    </citation>
    <scope>NUCLEOTIDE SEQUENCE</scope>
    <source>
        <strain evidence="3 5">I ESC-2004</strain>
    </source>
</reference>
<reference evidence="5" key="1">
    <citation type="submission" date="2012-12" db="EMBL/GenBank/DDBJ databases">
        <authorList>
            <person name="Hellsten U."/>
            <person name="Grimwood J."/>
            <person name="Chapman J.A."/>
            <person name="Shapiro H."/>
            <person name="Aerts A."/>
            <person name="Otillar R.P."/>
            <person name="Terry A.Y."/>
            <person name="Boore J.L."/>
            <person name="Simakov O."/>
            <person name="Marletaz F."/>
            <person name="Cho S.-J."/>
            <person name="Edsinger-Gonzales E."/>
            <person name="Havlak P."/>
            <person name="Kuo D.-H."/>
            <person name="Larsson T."/>
            <person name="Lv J."/>
            <person name="Arendt D."/>
            <person name="Savage R."/>
            <person name="Osoegawa K."/>
            <person name="de Jong P."/>
            <person name="Lindberg D.R."/>
            <person name="Seaver E.C."/>
            <person name="Weisblat D.A."/>
            <person name="Putnam N.H."/>
            <person name="Grigoriev I.V."/>
            <person name="Rokhsar D.S."/>
        </authorList>
    </citation>
    <scope>NUCLEOTIDE SEQUENCE</scope>
    <source>
        <strain evidence="5">I ESC-2004</strain>
    </source>
</reference>
<feature type="region of interest" description="Disordered" evidence="1">
    <location>
        <begin position="191"/>
        <end position="217"/>
    </location>
</feature>
<dbReference type="AlphaFoldDB" id="R7V8W2"/>
<protein>
    <submittedName>
        <fullName evidence="3 4">Uncharacterized protein</fullName>
    </submittedName>
</protein>
<evidence type="ECO:0000313" key="5">
    <source>
        <dbReference type="Proteomes" id="UP000014760"/>
    </source>
</evidence>
<keyword evidence="2" id="KW-0812">Transmembrane</keyword>
<dbReference type="EMBL" id="KB293867">
    <property type="protein sequence ID" value="ELU15278.1"/>
    <property type="molecule type" value="Genomic_DNA"/>
</dbReference>
<accession>R7V8W2</accession>
<keyword evidence="5" id="KW-1185">Reference proteome</keyword>
<evidence type="ECO:0000313" key="4">
    <source>
        <dbReference type="EnsemblMetazoa" id="CapteP193753"/>
    </source>
</evidence>
<proteinExistence type="predicted"/>
<feature type="transmembrane region" description="Helical" evidence="2">
    <location>
        <begin position="229"/>
        <end position="252"/>
    </location>
</feature>
<organism evidence="3">
    <name type="scientific">Capitella teleta</name>
    <name type="common">Polychaete worm</name>
    <dbReference type="NCBI Taxonomy" id="283909"/>
    <lineage>
        <taxon>Eukaryota</taxon>
        <taxon>Metazoa</taxon>
        <taxon>Spiralia</taxon>
        <taxon>Lophotrochozoa</taxon>
        <taxon>Annelida</taxon>
        <taxon>Polychaeta</taxon>
        <taxon>Sedentaria</taxon>
        <taxon>Scolecida</taxon>
        <taxon>Capitellidae</taxon>
        <taxon>Capitella</taxon>
    </lineage>
</organism>
<dbReference type="Proteomes" id="UP000014760">
    <property type="component" value="Unassembled WGS sequence"/>
</dbReference>
<dbReference type="EnsemblMetazoa" id="CapteT193753">
    <property type="protein sequence ID" value="CapteP193753"/>
    <property type="gene ID" value="CapteG193753"/>
</dbReference>
<name>R7V8W2_CAPTE</name>
<keyword evidence="2" id="KW-0472">Membrane</keyword>
<keyword evidence="2" id="KW-1133">Transmembrane helix</keyword>
<reference evidence="4" key="3">
    <citation type="submission" date="2015-06" db="UniProtKB">
        <authorList>
            <consortium name="EnsemblMetazoa"/>
        </authorList>
    </citation>
    <scope>IDENTIFICATION</scope>
</reference>
<feature type="region of interest" description="Disordered" evidence="1">
    <location>
        <begin position="263"/>
        <end position="292"/>
    </location>
</feature>
<evidence type="ECO:0000313" key="3">
    <source>
        <dbReference type="EMBL" id="ELU15278.1"/>
    </source>
</evidence>
<dbReference type="EMBL" id="AMQN01004567">
    <property type="status" value="NOT_ANNOTATED_CDS"/>
    <property type="molecule type" value="Genomic_DNA"/>
</dbReference>
<gene>
    <name evidence="3" type="ORF">CAPTEDRAFT_193753</name>
</gene>
<sequence length="318" mass="35642">MLIESWAKGSYVTVGYIIDVAPGNVLCCDTHDVQRIALDFQRHLHPGLVVRSIYARFNGTNPIKVQLWEKDTDRPNDDIYIFRWGTVITPRVADGNPEVIDLPESEWVTIKDSYKLGLVNEELPGPVEGYYDEKGSGVVLSLNKLSELGSIVDGSKIKFDDLKLPFHIPLFPCNESQCPLFIDNPPTLPPMIASDNDDASNPSYRPDQPAASSGEDDDMLKSREMVIGLIVWNLALTICLLLLAIAIIWICSDLERLDKRSRYQSQESGSGSGILNPGLSESKTELTPDVRQMRGEEEVQYYNLGLDPYRRSIERCQP</sequence>
<evidence type="ECO:0000256" key="1">
    <source>
        <dbReference type="SAM" id="MobiDB-lite"/>
    </source>
</evidence>